<name>A0A540VHH5_9CHLR</name>
<dbReference type="InterPro" id="IPR008969">
    <property type="entry name" value="CarboxyPept-like_regulatory"/>
</dbReference>
<keyword evidence="4" id="KW-1185">Reference proteome</keyword>
<protein>
    <recommendedName>
        <fullName evidence="5">Serine protease</fullName>
    </recommendedName>
</protein>
<dbReference type="EMBL" id="VIGC01000009">
    <property type="protein sequence ID" value="TQE96218.1"/>
    <property type="molecule type" value="Genomic_DNA"/>
</dbReference>
<proteinExistence type="predicted"/>
<evidence type="ECO:0000256" key="2">
    <source>
        <dbReference type="ARBA" id="ARBA00022801"/>
    </source>
</evidence>
<dbReference type="Pfam" id="PF13365">
    <property type="entry name" value="Trypsin_2"/>
    <property type="match status" value="1"/>
</dbReference>
<comment type="caution">
    <text evidence="3">The sequence shown here is derived from an EMBL/GenBank/DDBJ whole genome shotgun (WGS) entry which is preliminary data.</text>
</comment>
<evidence type="ECO:0008006" key="5">
    <source>
        <dbReference type="Google" id="ProtNLM"/>
    </source>
</evidence>
<dbReference type="SUPFAM" id="SSF50494">
    <property type="entry name" value="Trypsin-like serine proteases"/>
    <property type="match status" value="1"/>
</dbReference>
<dbReference type="InterPro" id="IPR001940">
    <property type="entry name" value="Peptidase_S1C"/>
</dbReference>
<gene>
    <name evidence="3" type="ORF">FKZ61_09065</name>
</gene>
<dbReference type="Proteomes" id="UP000317371">
    <property type="component" value="Unassembled WGS sequence"/>
</dbReference>
<evidence type="ECO:0000256" key="1">
    <source>
        <dbReference type="ARBA" id="ARBA00022670"/>
    </source>
</evidence>
<keyword evidence="1" id="KW-0645">Protease</keyword>
<reference evidence="3 4" key="1">
    <citation type="submission" date="2019-06" db="EMBL/GenBank/DDBJ databases">
        <title>Genome sequence of Litorilinea aerophila BAA-2444.</title>
        <authorList>
            <person name="Maclea K.S."/>
            <person name="Maurais E.G."/>
            <person name="Iannazzi L.C."/>
        </authorList>
    </citation>
    <scope>NUCLEOTIDE SEQUENCE [LARGE SCALE GENOMIC DNA]</scope>
    <source>
        <strain evidence="3 4">ATCC BAA-2444</strain>
    </source>
</reference>
<organism evidence="3 4">
    <name type="scientific">Litorilinea aerophila</name>
    <dbReference type="NCBI Taxonomy" id="1204385"/>
    <lineage>
        <taxon>Bacteria</taxon>
        <taxon>Bacillati</taxon>
        <taxon>Chloroflexota</taxon>
        <taxon>Caldilineae</taxon>
        <taxon>Caldilineales</taxon>
        <taxon>Caldilineaceae</taxon>
        <taxon>Litorilinea</taxon>
    </lineage>
</organism>
<dbReference type="PANTHER" id="PTHR43343">
    <property type="entry name" value="PEPTIDASE S12"/>
    <property type="match status" value="1"/>
</dbReference>
<keyword evidence="2" id="KW-0378">Hydrolase</keyword>
<evidence type="ECO:0000313" key="3">
    <source>
        <dbReference type="EMBL" id="TQE96218.1"/>
    </source>
</evidence>
<dbReference type="Gene3D" id="2.40.10.120">
    <property type="match status" value="1"/>
</dbReference>
<dbReference type="Gene3D" id="2.60.40.1120">
    <property type="entry name" value="Carboxypeptidase-like, regulatory domain"/>
    <property type="match status" value="1"/>
</dbReference>
<dbReference type="InParanoid" id="A0A540VHH5"/>
<dbReference type="PANTHER" id="PTHR43343:SF3">
    <property type="entry name" value="PROTEASE DO-LIKE 8, CHLOROPLASTIC"/>
    <property type="match status" value="1"/>
</dbReference>
<dbReference type="GO" id="GO:0006508">
    <property type="term" value="P:proteolysis"/>
    <property type="evidence" value="ECO:0007669"/>
    <property type="project" value="UniProtKB-KW"/>
</dbReference>
<dbReference type="OrthoDB" id="277520at2"/>
<dbReference type="RefSeq" id="WP_141609771.1">
    <property type="nucleotide sequence ID" value="NZ_VIGC02000009.1"/>
</dbReference>
<dbReference type="AlphaFoldDB" id="A0A540VHH5"/>
<evidence type="ECO:0000313" key="4">
    <source>
        <dbReference type="Proteomes" id="UP000317371"/>
    </source>
</evidence>
<sequence>MILRQPWRRVRRRPWGSLLFLLLTLLGSALVIKPAAAIEREQVIQALRATVQVIVPDNDFEVFSLGSGTVMSEDGLILTNHHVVAGDRTNGLFNDDGLVGIAVPPADLRGEAILKYVGVVVKVDEKLDLALVQITGMVDDPQAPLPPNLGLTPIELGNSDDLMISDEINMFGYPGLGGNTPTYTKGIVSGFLDEDRDGIYEWIKTDAELSHGNSGGLATDDRGRFVGVPTAGNTDDVGKIGLVRTGNLAIDFVQSYFPNQPGDGSAAISNVRFAQAVNRSGQPVGVDVQFPSGITDLYAVFDYSGFEDGKTLTYVWYVDGFEGLRDSFAWEEGESGSSWVSVYNDEGLPDGFIELELIYDGVSLYRGGVIIGEGTVPQPPANSGGGGFGPIRFAEGVENDRPVNPGAVFSNLKKVYAFFDYEGMANGTSWMTRWYFNGQQVLENQAVWDAGESGSYYISLSHPDGLPVGEYTLELYIAGELNQSGNFTVQGGTAPGPRAVNVTGVVLDRDNQRQPVAGALIVFLKPGILIDDWVEADFPDDMVHGSGTSNAEGRFQLDAKVTPGESYGIVVVHQQYQPIAQDAYQIPSDASDPYELTITMRRK</sequence>
<dbReference type="InterPro" id="IPR051201">
    <property type="entry name" value="Chloro_Bact_Ser_Proteases"/>
</dbReference>
<dbReference type="SUPFAM" id="SSF49464">
    <property type="entry name" value="Carboxypeptidase regulatory domain-like"/>
    <property type="match status" value="1"/>
</dbReference>
<accession>A0A540VHH5</accession>
<dbReference type="InterPro" id="IPR009003">
    <property type="entry name" value="Peptidase_S1_PA"/>
</dbReference>
<dbReference type="GO" id="GO:0004252">
    <property type="term" value="F:serine-type endopeptidase activity"/>
    <property type="evidence" value="ECO:0007669"/>
    <property type="project" value="InterPro"/>
</dbReference>
<dbReference type="PRINTS" id="PR00834">
    <property type="entry name" value="PROTEASES2C"/>
</dbReference>